<organism evidence="2 3">
    <name type="scientific">Eleusine coracana subsp. coracana</name>
    <dbReference type="NCBI Taxonomy" id="191504"/>
    <lineage>
        <taxon>Eukaryota</taxon>
        <taxon>Viridiplantae</taxon>
        <taxon>Streptophyta</taxon>
        <taxon>Embryophyta</taxon>
        <taxon>Tracheophyta</taxon>
        <taxon>Spermatophyta</taxon>
        <taxon>Magnoliopsida</taxon>
        <taxon>Liliopsida</taxon>
        <taxon>Poales</taxon>
        <taxon>Poaceae</taxon>
        <taxon>PACMAD clade</taxon>
        <taxon>Chloridoideae</taxon>
        <taxon>Cynodonteae</taxon>
        <taxon>Eleusininae</taxon>
        <taxon>Eleusine</taxon>
    </lineage>
</organism>
<proteinExistence type="predicted"/>
<feature type="region of interest" description="Disordered" evidence="1">
    <location>
        <begin position="60"/>
        <end position="83"/>
    </location>
</feature>
<reference evidence="2" key="1">
    <citation type="journal article" date="2018" name="DNA Res.">
        <title>Multiple hybrid de novo genome assembly of finger millet, an orphan allotetraploid crop.</title>
        <authorList>
            <person name="Hatakeyama M."/>
            <person name="Aluri S."/>
            <person name="Balachadran M.T."/>
            <person name="Sivarajan S.R."/>
            <person name="Patrignani A."/>
            <person name="Gruter S."/>
            <person name="Poveda L."/>
            <person name="Shimizu-Inatsugi R."/>
            <person name="Baeten J."/>
            <person name="Francoijs K.J."/>
            <person name="Nataraja K.N."/>
            <person name="Reddy Y.A.N."/>
            <person name="Phadnis S."/>
            <person name="Ravikumar R.L."/>
            <person name="Schlapbach R."/>
            <person name="Sreeman S.M."/>
            <person name="Shimizu K.K."/>
        </authorList>
    </citation>
    <scope>NUCLEOTIDE SEQUENCE</scope>
</reference>
<reference evidence="2" key="2">
    <citation type="submission" date="2021-12" db="EMBL/GenBank/DDBJ databases">
        <title>Resequencing data analysis of finger millet.</title>
        <authorList>
            <person name="Hatakeyama M."/>
            <person name="Aluri S."/>
            <person name="Balachadran M.T."/>
            <person name="Sivarajan S.R."/>
            <person name="Poveda L."/>
            <person name="Shimizu-Inatsugi R."/>
            <person name="Schlapbach R."/>
            <person name="Sreeman S.M."/>
            <person name="Shimizu K.K."/>
        </authorList>
    </citation>
    <scope>NUCLEOTIDE SEQUENCE</scope>
</reference>
<protein>
    <submittedName>
        <fullName evidence="2">Uncharacterized protein</fullName>
    </submittedName>
</protein>
<dbReference type="EMBL" id="BQKI01000026">
    <property type="protein sequence ID" value="GJN12865.1"/>
    <property type="molecule type" value="Genomic_DNA"/>
</dbReference>
<evidence type="ECO:0000256" key="1">
    <source>
        <dbReference type="SAM" id="MobiDB-lite"/>
    </source>
</evidence>
<sequence>MQRVATLSTIPATLRTPELMKGATTAVQRAAVTAVASPATAPGLAVAPAMTSLARTTAAKASTRRQVSSSACPLATPSATTTV</sequence>
<dbReference type="AlphaFoldDB" id="A0AAV5DSG4"/>
<evidence type="ECO:0000313" key="2">
    <source>
        <dbReference type="EMBL" id="GJN12865.1"/>
    </source>
</evidence>
<accession>A0AAV5DSG4</accession>
<feature type="compositionally biased region" description="Polar residues" evidence="1">
    <location>
        <begin position="66"/>
        <end position="83"/>
    </location>
</feature>
<comment type="caution">
    <text evidence="2">The sequence shown here is derived from an EMBL/GenBank/DDBJ whole genome shotgun (WGS) entry which is preliminary data.</text>
</comment>
<evidence type="ECO:0000313" key="3">
    <source>
        <dbReference type="Proteomes" id="UP001054889"/>
    </source>
</evidence>
<dbReference type="Proteomes" id="UP001054889">
    <property type="component" value="Unassembled WGS sequence"/>
</dbReference>
<gene>
    <name evidence="2" type="primary">ga31182</name>
    <name evidence="2" type="ORF">PR202_ga31182</name>
</gene>
<keyword evidence="3" id="KW-1185">Reference proteome</keyword>
<name>A0AAV5DSG4_ELECO</name>